<keyword evidence="1" id="KW-0694">RNA-binding</keyword>
<evidence type="ECO:0000256" key="1">
    <source>
        <dbReference type="ARBA" id="ARBA00022884"/>
    </source>
</evidence>
<evidence type="ECO:0000313" key="4">
    <source>
        <dbReference type="EMBL" id="OAQ57921.2"/>
    </source>
</evidence>
<organism evidence="4 5">
    <name type="scientific">Pochonia chlamydosporia 170</name>
    <dbReference type="NCBI Taxonomy" id="1380566"/>
    <lineage>
        <taxon>Eukaryota</taxon>
        <taxon>Fungi</taxon>
        <taxon>Dikarya</taxon>
        <taxon>Ascomycota</taxon>
        <taxon>Pezizomycotina</taxon>
        <taxon>Sordariomycetes</taxon>
        <taxon>Hypocreomycetidae</taxon>
        <taxon>Hypocreales</taxon>
        <taxon>Clavicipitaceae</taxon>
        <taxon>Pochonia</taxon>
    </lineage>
</organism>
<keyword evidence="5" id="KW-1185">Reference proteome</keyword>
<dbReference type="GO" id="GO:0003723">
    <property type="term" value="F:RNA binding"/>
    <property type="evidence" value="ECO:0007669"/>
    <property type="project" value="UniProtKB-KW"/>
</dbReference>
<name>A0A179EXL5_METCM</name>
<protein>
    <submittedName>
        <fullName evidence="4">Integrase core domain-containing protein</fullName>
    </submittedName>
</protein>
<dbReference type="PROSITE" id="PS50994">
    <property type="entry name" value="INTEGRASE"/>
    <property type="match status" value="1"/>
</dbReference>
<comment type="caution">
    <text evidence="4">The sequence shown here is derived from an EMBL/GenBank/DDBJ whole genome shotgun (WGS) entry which is preliminary data.</text>
</comment>
<dbReference type="GO" id="GO:0005634">
    <property type="term" value="C:nucleus"/>
    <property type="evidence" value="ECO:0007669"/>
    <property type="project" value="UniProtKB-ARBA"/>
</dbReference>
<dbReference type="InterPro" id="IPR050951">
    <property type="entry name" value="Retrovirus_Pol_polyprotein"/>
</dbReference>
<dbReference type="GeneID" id="28858806"/>
<dbReference type="Pfam" id="PF17921">
    <property type="entry name" value="Integrase_H2C2"/>
    <property type="match status" value="1"/>
</dbReference>
<dbReference type="RefSeq" id="XP_018136173.2">
    <property type="nucleotide sequence ID" value="XM_018294812.2"/>
</dbReference>
<feature type="region of interest" description="Disordered" evidence="2">
    <location>
        <begin position="374"/>
        <end position="411"/>
    </location>
</feature>
<dbReference type="Gene3D" id="1.10.340.70">
    <property type="match status" value="1"/>
</dbReference>
<dbReference type="PANTHER" id="PTHR37984:SF5">
    <property type="entry name" value="PROTEIN NYNRIN-LIKE"/>
    <property type="match status" value="1"/>
</dbReference>
<evidence type="ECO:0000256" key="2">
    <source>
        <dbReference type="SAM" id="MobiDB-lite"/>
    </source>
</evidence>
<dbReference type="Proteomes" id="UP000078397">
    <property type="component" value="Unassembled WGS sequence"/>
</dbReference>
<accession>A0A179EXL5</accession>
<dbReference type="InterPro" id="IPR041588">
    <property type="entry name" value="Integrase_H2C2"/>
</dbReference>
<dbReference type="InterPro" id="IPR001584">
    <property type="entry name" value="Integrase_cat-core"/>
</dbReference>
<dbReference type="InterPro" id="IPR036397">
    <property type="entry name" value="RNaseH_sf"/>
</dbReference>
<dbReference type="KEGG" id="pchm:VFPPC_17063"/>
<dbReference type="STRING" id="1380566.A0A179EXL5"/>
<dbReference type="SUPFAM" id="SSF53098">
    <property type="entry name" value="Ribonuclease H-like"/>
    <property type="match status" value="1"/>
</dbReference>
<sequence length="603" mass="67881">MAFQMYIQSPGYINRERIEYSKWRQLHIFLDQPDLKPENQTESRLRHRAYTEFQLINYKLYRRANSRFPEPRYVVPESEAFDLIANEHLQLLHAGQTKTWAAVQQKYYGIKREDIGFILKRCKNCALNRPAGTKAPLVPIITGRAWERVQIDLIDMRHEPSGQFKWILHIKDHFSKYTQLYPLKSKHAEPIAAAFAQFIAAFLPPKIMQADNGKEFKGAFLILLRKYGIQIINGAPRSPQTQGLVEQANGVVEAKLRAWKMDNGSTEWADGILEVILAINTQVHSTIGCAPAELLFRERSSFVDWLNSHARKDPNVGVMQEDHTQAPIYALCASPPAQTGGLRVDTGIYSDNSHMTTGSNPNISGSEINVRITPPAQSSPMDESFGSDARNRGIKRTSHPTSEPRSSPGAIVELGDPIITKAQIATQKARTQMMQKYSKRQDIQHFEVGDIVSLKVPREDRTSTDNRRLFGRILDEPYPHRYKVLTPSGIIQRLVPTKGLGAVDKALWSDVFIPESTNEVSLGLAAREASTSARVGISCQCKGLCNTKRCRCYKEGKKCSVHCHRDDHDCGSLSGLAVRTETALVDRPRRKRARVDTIGNSVT</sequence>
<evidence type="ECO:0000259" key="3">
    <source>
        <dbReference type="PROSITE" id="PS50994"/>
    </source>
</evidence>
<dbReference type="AlphaFoldDB" id="A0A179EXL5"/>
<reference evidence="4 5" key="1">
    <citation type="journal article" date="2016" name="PLoS Pathog.">
        <title>Biosynthesis of antibiotic leucinostatins in bio-control fungus Purpureocillium lilacinum and their inhibition on phytophthora revealed by genome mining.</title>
        <authorList>
            <person name="Wang G."/>
            <person name="Liu Z."/>
            <person name="Lin R."/>
            <person name="Li E."/>
            <person name="Mao Z."/>
            <person name="Ling J."/>
            <person name="Yang Y."/>
            <person name="Yin W.B."/>
            <person name="Xie B."/>
        </authorList>
    </citation>
    <scope>NUCLEOTIDE SEQUENCE [LARGE SCALE GENOMIC DNA]</scope>
    <source>
        <strain evidence="4">170</strain>
    </source>
</reference>
<dbReference type="GO" id="GO:0015074">
    <property type="term" value="P:DNA integration"/>
    <property type="evidence" value="ECO:0007669"/>
    <property type="project" value="InterPro"/>
</dbReference>
<proteinExistence type="predicted"/>
<dbReference type="Gene3D" id="3.30.420.10">
    <property type="entry name" value="Ribonuclease H-like superfamily/Ribonuclease H"/>
    <property type="match status" value="1"/>
</dbReference>
<gene>
    <name evidence="4" type="ORF">VFPPC_17063</name>
</gene>
<dbReference type="PANTHER" id="PTHR37984">
    <property type="entry name" value="PROTEIN CBG26694"/>
    <property type="match status" value="1"/>
</dbReference>
<evidence type="ECO:0000313" key="5">
    <source>
        <dbReference type="Proteomes" id="UP000078397"/>
    </source>
</evidence>
<dbReference type="OrthoDB" id="4951795at2759"/>
<dbReference type="Pfam" id="PF00665">
    <property type="entry name" value="rve"/>
    <property type="match status" value="1"/>
</dbReference>
<dbReference type="InterPro" id="IPR012337">
    <property type="entry name" value="RNaseH-like_sf"/>
</dbReference>
<dbReference type="EMBL" id="LSBJ02000021">
    <property type="protein sequence ID" value="OAQ57921.2"/>
    <property type="molecule type" value="Genomic_DNA"/>
</dbReference>
<feature type="domain" description="Integrase catalytic" evidence="3">
    <location>
        <begin position="135"/>
        <end position="299"/>
    </location>
</feature>